<proteinExistence type="predicted"/>
<protein>
    <submittedName>
        <fullName evidence="2">Uncharacterized protein</fullName>
    </submittedName>
</protein>
<keyword evidence="1" id="KW-0732">Signal</keyword>
<name>A0ABT9I5V1_9GAMM</name>
<feature type="chain" id="PRO_5046784409" evidence="1">
    <location>
        <begin position="25"/>
        <end position="98"/>
    </location>
</feature>
<feature type="signal peptide" evidence="1">
    <location>
        <begin position="1"/>
        <end position="24"/>
    </location>
</feature>
<keyword evidence="3" id="KW-1185">Reference proteome</keyword>
<evidence type="ECO:0000313" key="2">
    <source>
        <dbReference type="EMBL" id="MDP5138787.1"/>
    </source>
</evidence>
<feature type="non-terminal residue" evidence="2">
    <location>
        <position position="98"/>
    </location>
</feature>
<dbReference type="RefSeq" id="WP_305977879.1">
    <property type="nucleotide sequence ID" value="NZ_JAPJDZ010000303.1"/>
</dbReference>
<evidence type="ECO:0000256" key="1">
    <source>
        <dbReference type="SAM" id="SignalP"/>
    </source>
</evidence>
<gene>
    <name evidence="2" type="ORF">ORJ04_22840</name>
</gene>
<dbReference type="Proteomes" id="UP001231109">
    <property type="component" value="Unassembled WGS sequence"/>
</dbReference>
<dbReference type="EMBL" id="JAPJDZ010000303">
    <property type="protein sequence ID" value="MDP5138787.1"/>
    <property type="molecule type" value="Genomic_DNA"/>
</dbReference>
<comment type="caution">
    <text evidence="2">The sequence shown here is derived from an EMBL/GenBank/DDBJ whole genome shotgun (WGS) entry which is preliminary data.</text>
</comment>
<evidence type="ECO:0000313" key="3">
    <source>
        <dbReference type="Proteomes" id="UP001231109"/>
    </source>
</evidence>
<sequence>MWNKTMSSPVLTVVTLLAASILSACSGSSSSEPKVVLEDECAIFGVGAKCDIATGRLFQLISPFSASAEPRPVLLAFHGSPPSYGTPEKLNQFLALQQ</sequence>
<organism evidence="2 3">
    <name type="scientific">Rheinheimera baltica</name>
    <dbReference type="NCBI Taxonomy" id="67576"/>
    <lineage>
        <taxon>Bacteria</taxon>
        <taxon>Pseudomonadati</taxon>
        <taxon>Pseudomonadota</taxon>
        <taxon>Gammaproteobacteria</taxon>
        <taxon>Chromatiales</taxon>
        <taxon>Chromatiaceae</taxon>
        <taxon>Rheinheimera</taxon>
    </lineage>
</organism>
<dbReference type="PROSITE" id="PS51257">
    <property type="entry name" value="PROKAR_LIPOPROTEIN"/>
    <property type="match status" value="1"/>
</dbReference>
<accession>A0ABT9I5V1</accession>
<reference evidence="2 3" key="1">
    <citation type="submission" date="2022-11" db="EMBL/GenBank/DDBJ databases">
        <title>Viruses from the air-sea interface of a natural surface slick.</title>
        <authorList>
            <person name="Rahlff J."/>
            <person name="Holmfeldt K."/>
        </authorList>
    </citation>
    <scope>NUCLEOTIDE SEQUENCE [LARGE SCALE GENOMIC DNA]</scope>
    <source>
        <strain evidence="2 3">SMS4</strain>
    </source>
</reference>